<feature type="transmembrane region" description="Helical" evidence="6">
    <location>
        <begin position="86"/>
        <end position="110"/>
    </location>
</feature>
<keyword evidence="5 6" id="KW-0472">Membrane</keyword>
<feature type="transmembrane region" description="Helical" evidence="6">
    <location>
        <begin position="328"/>
        <end position="349"/>
    </location>
</feature>
<feature type="transmembrane region" description="Helical" evidence="6">
    <location>
        <begin position="122"/>
        <end position="142"/>
    </location>
</feature>
<accession>A0ABT1FRN6</accession>
<evidence type="ECO:0000313" key="7">
    <source>
        <dbReference type="EMBL" id="MCP1384371.1"/>
    </source>
</evidence>
<evidence type="ECO:0000313" key="8">
    <source>
        <dbReference type="Proteomes" id="UP001204772"/>
    </source>
</evidence>
<name>A0ABT1FRN6_9BACT</name>
<dbReference type="Proteomes" id="UP001204772">
    <property type="component" value="Unassembled WGS sequence"/>
</dbReference>
<feature type="transmembrane region" description="Helical" evidence="6">
    <location>
        <begin position="298"/>
        <end position="322"/>
    </location>
</feature>
<keyword evidence="2" id="KW-1003">Cell membrane</keyword>
<keyword evidence="3 6" id="KW-0812">Transmembrane</keyword>
<feature type="transmembrane region" description="Helical" evidence="6">
    <location>
        <begin position="218"/>
        <end position="236"/>
    </location>
</feature>
<protein>
    <submittedName>
        <fullName evidence="7">Flippase</fullName>
    </submittedName>
</protein>
<feature type="transmembrane region" description="Helical" evidence="6">
    <location>
        <begin position="154"/>
        <end position="171"/>
    </location>
</feature>
<dbReference type="InterPro" id="IPR002797">
    <property type="entry name" value="Polysacc_synth"/>
</dbReference>
<dbReference type="Pfam" id="PF01943">
    <property type="entry name" value="Polysacc_synt"/>
    <property type="match status" value="1"/>
</dbReference>
<evidence type="ECO:0000256" key="5">
    <source>
        <dbReference type="ARBA" id="ARBA00023136"/>
    </source>
</evidence>
<evidence type="ECO:0000256" key="3">
    <source>
        <dbReference type="ARBA" id="ARBA00022692"/>
    </source>
</evidence>
<gene>
    <name evidence="7" type="ORF">NCI00_18155</name>
</gene>
<comment type="caution">
    <text evidence="7">The sequence shown here is derived from an EMBL/GenBank/DDBJ whole genome shotgun (WGS) entry which is preliminary data.</text>
</comment>
<comment type="subcellular location">
    <subcellularLocation>
        <location evidence="1">Cell membrane</location>
        <topology evidence="1">Multi-pass membrane protein</topology>
    </subcellularLocation>
</comment>
<feature type="transmembrane region" description="Helical" evidence="6">
    <location>
        <begin position="20"/>
        <end position="40"/>
    </location>
</feature>
<dbReference type="CDD" id="cd13128">
    <property type="entry name" value="MATE_Wzx_like"/>
    <property type="match status" value="1"/>
</dbReference>
<keyword evidence="8" id="KW-1185">Reference proteome</keyword>
<feature type="transmembrane region" description="Helical" evidence="6">
    <location>
        <begin position="361"/>
        <end position="383"/>
    </location>
</feature>
<evidence type="ECO:0000256" key="1">
    <source>
        <dbReference type="ARBA" id="ARBA00004651"/>
    </source>
</evidence>
<dbReference type="RefSeq" id="WP_253529852.1">
    <property type="nucleotide sequence ID" value="NZ_JAMZEL010000008.1"/>
</dbReference>
<proteinExistence type="predicted"/>
<feature type="transmembrane region" description="Helical" evidence="6">
    <location>
        <begin position="52"/>
        <end position="74"/>
    </location>
</feature>
<dbReference type="InterPro" id="IPR050833">
    <property type="entry name" value="Poly_Biosynth_Transport"/>
</dbReference>
<evidence type="ECO:0000256" key="6">
    <source>
        <dbReference type="SAM" id="Phobius"/>
    </source>
</evidence>
<evidence type="ECO:0000256" key="2">
    <source>
        <dbReference type="ARBA" id="ARBA00022475"/>
    </source>
</evidence>
<feature type="transmembrane region" description="Helical" evidence="6">
    <location>
        <begin position="389"/>
        <end position="408"/>
    </location>
</feature>
<keyword evidence="4 6" id="KW-1133">Transmembrane helix</keyword>
<feature type="transmembrane region" description="Helical" evidence="6">
    <location>
        <begin position="177"/>
        <end position="198"/>
    </location>
</feature>
<dbReference type="EMBL" id="JAMZEL010000008">
    <property type="protein sequence ID" value="MCP1384371.1"/>
    <property type="molecule type" value="Genomic_DNA"/>
</dbReference>
<organism evidence="7 8">
    <name type="scientific">Runella salmonicolor</name>
    <dbReference type="NCBI Taxonomy" id="2950278"/>
    <lineage>
        <taxon>Bacteria</taxon>
        <taxon>Pseudomonadati</taxon>
        <taxon>Bacteroidota</taxon>
        <taxon>Cytophagia</taxon>
        <taxon>Cytophagales</taxon>
        <taxon>Spirosomataceae</taxon>
        <taxon>Runella</taxon>
    </lineage>
</organism>
<sequence length="426" mass="48639">MSIITQIISFSKTNIAANTFYLLIDKISKLGNFIVILLIAQNYGIKTFGDFSFAFAFVSILGSFSELGIKNIVIRYLVQNKNKRDIYLGTSSSLIFCASLLCLLLSITYISTSDDTALIKTLILFFSLPYAFRPFYVIFYYFESKSQVKVIVPYLFLNTLVCLILKLFLILNKLNILTFGYITFVEGVIEVLILLFIFQKKGYSIRKWSFDWSIFKLFIKESMPIFISGVMIMIYIKIDQILLQKLSTSHESGLYALAAKLLEITFIVPTILTASYLPSIIKSIFLKDTSILMNLYKIYRNISLFIIVTTFLFADFFINIFYGSSYNHSIILLKIMIPTVLFVSISSIANSYIQIIGKSYIQMLISILVCLLNITLNFLLIPIHQAKGAAIATLLSYTSYVLLIMLFLPRQDINKLYILKALTFSK</sequence>
<dbReference type="PANTHER" id="PTHR30250">
    <property type="entry name" value="PST FAMILY PREDICTED COLANIC ACID TRANSPORTER"/>
    <property type="match status" value="1"/>
</dbReference>
<feature type="transmembrane region" description="Helical" evidence="6">
    <location>
        <begin position="256"/>
        <end position="277"/>
    </location>
</feature>
<dbReference type="PANTHER" id="PTHR30250:SF11">
    <property type="entry name" value="O-ANTIGEN TRANSPORTER-RELATED"/>
    <property type="match status" value="1"/>
</dbReference>
<reference evidence="7 8" key="1">
    <citation type="submission" date="2022-06" db="EMBL/GenBank/DDBJ databases">
        <title>Runella sp. S5 genome sequencing.</title>
        <authorList>
            <person name="Park S."/>
        </authorList>
    </citation>
    <scope>NUCLEOTIDE SEQUENCE [LARGE SCALE GENOMIC DNA]</scope>
    <source>
        <strain evidence="7 8">S5</strain>
    </source>
</reference>
<evidence type="ECO:0000256" key="4">
    <source>
        <dbReference type="ARBA" id="ARBA00022989"/>
    </source>
</evidence>